<dbReference type="Gene3D" id="1.20.120.670">
    <property type="entry name" value="N-acetyl-b-d-glucoasminidase"/>
    <property type="match status" value="1"/>
</dbReference>
<dbReference type="InterPro" id="IPR029018">
    <property type="entry name" value="Hex-like_dom2"/>
</dbReference>
<dbReference type="Pfam" id="PF12972">
    <property type="entry name" value="NAGLU_C"/>
    <property type="match status" value="1"/>
</dbReference>
<feature type="domain" description="Alpha-N-acetylglucosaminidase tim-barrel" evidence="3">
    <location>
        <begin position="128"/>
        <end position="463"/>
    </location>
</feature>
<keyword evidence="7" id="KW-1185">Reference proteome</keyword>
<evidence type="ECO:0000259" key="4">
    <source>
        <dbReference type="Pfam" id="PF12971"/>
    </source>
</evidence>
<dbReference type="OrthoDB" id="64736at2759"/>
<evidence type="ECO:0000313" key="6">
    <source>
        <dbReference type="EMBL" id="EQC40223.1"/>
    </source>
</evidence>
<dbReference type="PANTHER" id="PTHR12872">
    <property type="entry name" value="ALPHA-N-ACETYLGLUCOSAMINIDASE"/>
    <property type="match status" value="1"/>
</dbReference>
<dbReference type="PANTHER" id="PTHR12872:SF1">
    <property type="entry name" value="ALPHA-N-ACETYLGLUCOSAMINIDASE"/>
    <property type="match status" value="1"/>
</dbReference>
<evidence type="ECO:0000259" key="3">
    <source>
        <dbReference type="Pfam" id="PF05089"/>
    </source>
</evidence>
<evidence type="ECO:0008006" key="8">
    <source>
        <dbReference type="Google" id="ProtNLM"/>
    </source>
</evidence>
<keyword evidence="2" id="KW-0732">Signal</keyword>
<dbReference type="STRING" id="1156394.T0S522"/>
<dbReference type="InterPro" id="IPR024733">
    <property type="entry name" value="NAGLU_tim-barrel"/>
</dbReference>
<dbReference type="GO" id="GO:0016787">
    <property type="term" value="F:hydrolase activity"/>
    <property type="evidence" value="ECO:0007669"/>
    <property type="project" value="UniProtKB-KW"/>
</dbReference>
<proteinExistence type="predicted"/>
<dbReference type="OMA" id="GKACFIV"/>
<feature type="signal peptide" evidence="2">
    <location>
        <begin position="1"/>
        <end position="18"/>
    </location>
</feature>
<feature type="domain" description="Alpha-N-acetylglucosaminidase N-terminal" evidence="4">
    <location>
        <begin position="30"/>
        <end position="113"/>
    </location>
</feature>
<evidence type="ECO:0000256" key="2">
    <source>
        <dbReference type="SAM" id="SignalP"/>
    </source>
</evidence>
<sequence>MRRAIVAVIMLHAALVAALLPRPEHDMISATKGLIARRLGPAYVDQFVLEALPVDHISGLDIAHVDATPGQVHLRASSATAMGFGLHAYLKAAAQTQTNWEDDPLVLPPTLPALTVPLRLGRQAAYTYYENVCTFSYSQWSWSWAQWERHIDWMALNGINVPLAFTGQEKVWATTFGAFNVSASGLDGFFAGASFLAWGRMGNVQGSWVRGPLPRSFIEQQFELQTKILARMRAFGMTPALPAFAGHVPAEMVSLYPNAKFVQSPPWIGFKPPFTSVYMLDPTDPLFVEIGAAFLRHQASLLNYTAILYQTDTYNEMDPAFSARTYLAASSSAVLKSMRAVHPSAVWLMQGWLFSFSRFWTATRVRDYIAHLPQDGLIVLDLYSEVKPVWQTTDNYFGKYWIYCVLHNFGGSLGMRGDLPTIASDLVAARTASAGTLLGLGLTMEGIYQNYIVYDLALQMPWQASALDVPTYVDAFIRARYHHPTQNALDAWQRLAATVYNVSKGFGGVTKCIVSLRPRWGLLQSRFMPTALAHNAEDVLFAWRRLLAAAPALASHLSFTRDLVDVTRQVLSDGLAADVAALETLFHAQVAPLAELDAVMRRMQDAMEMLERILNTNRHFMLGPWLADARALGGADDAAYFEYEAKNQVTRWGDANGNALSDYASKDWGGLVSSYYLPRWRIWWRHVRSAYVARSAVDHAAVHAALEAFELAWQLERLELPVEPVEDSVSVALAIAKTLLPDDDVGAAVVKDAAPSFARDQVLARACLLDCLW</sequence>
<dbReference type="InterPro" id="IPR024240">
    <property type="entry name" value="NAGLU_N"/>
</dbReference>
<dbReference type="VEuPathDB" id="FungiDB:SDRG_02871"/>
<dbReference type="eggNOG" id="KOG2233">
    <property type="taxonomic scope" value="Eukaryota"/>
</dbReference>
<dbReference type="GeneID" id="19943598"/>
<dbReference type="Proteomes" id="UP000030762">
    <property type="component" value="Unassembled WGS sequence"/>
</dbReference>
<dbReference type="EMBL" id="JH767137">
    <property type="protein sequence ID" value="EQC40223.1"/>
    <property type="molecule type" value="Genomic_DNA"/>
</dbReference>
<organism evidence="6 7">
    <name type="scientific">Saprolegnia diclina (strain VS20)</name>
    <dbReference type="NCBI Taxonomy" id="1156394"/>
    <lineage>
        <taxon>Eukaryota</taxon>
        <taxon>Sar</taxon>
        <taxon>Stramenopiles</taxon>
        <taxon>Oomycota</taxon>
        <taxon>Saprolegniomycetes</taxon>
        <taxon>Saprolegniales</taxon>
        <taxon>Saprolegniaceae</taxon>
        <taxon>Saprolegnia</taxon>
    </lineage>
</organism>
<reference evidence="6 7" key="1">
    <citation type="submission" date="2012-04" db="EMBL/GenBank/DDBJ databases">
        <title>The Genome Sequence of Saprolegnia declina VS20.</title>
        <authorList>
            <consortium name="The Broad Institute Genome Sequencing Platform"/>
            <person name="Russ C."/>
            <person name="Nusbaum C."/>
            <person name="Tyler B."/>
            <person name="van West P."/>
            <person name="Dieguez-Uribeondo J."/>
            <person name="de Bruijn I."/>
            <person name="Tripathy S."/>
            <person name="Jiang R."/>
            <person name="Young S.K."/>
            <person name="Zeng Q."/>
            <person name="Gargeya S."/>
            <person name="Fitzgerald M."/>
            <person name="Haas B."/>
            <person name="Abouelleil A."/>
            <person name="Alvarado L."/>
            <person name="Arachchi H.M."/>
            <person name="Berlin A."/>
            <person name="Chapman S.B."/>
            <person name="Goldberg J."/>
            <person name="Griggs A."/>
            <person name="Gujja S."/>
            <person name="Hansen M."/>
            <person name="Howarth C."/>
            <person name="Imamovic A."/>
            <person name="Larimer J."/>
            <person name="McCowen C."/>
            <person name="Montmayeur A."/>
            <person name="Murphy C."/>
            <person name="Neiman D."/>
            <person name="Pearson M."/>
            <person name="Priest M."/>
            <person name="Roberts A."/>
            <person name="Saif S."/>
            <person name="Shea T."/>
            <person name="Sisk P."/>
            <person name="Sykes S."/>
            <person name="Wortman J."/>
            <person name="Nusbaum C."/>
            <person name="Birren B."/>
        </authorList>
    </citation>
    <scope>NUCLEOTIDE SEQUENCE [LARGE SCALE GENOMIC DNA]</scope>
    <source>
        <strain evidence="6 7">VS20</strain>
    </source>
</reference>
<evidence type="ECO:0000259" key="5">
    <source>
        <dbReference type="Pfam" id="PF12972"/>
    </source>
</evidence>
<protein>
    <recommendedName>
        <fullName evidence="8">Alpha-N-acetylglucosaminidase</fullName>
    </recommendedName>
</protein>
<dbReference type="Pfam" id="PF12971">
    <property type="entry name" value="NAGLU_N"/>
    <property type="match status" value="1"/>
</dbReference>
<dbReference type="Pfam" id="PF05089">
    <property type="entry name" value="NAGLU"/>
    <property type="match status" value="1"/>
</dbReference>
<dbReference type="InterPro" id="IPR007781">
    <property type="entry name" value="NAGLU"/>
</dbReference>
<dbReference type="AlphaFoldDB" id="T0S522"/>
<dbReference type="InParanoid" id="T0S522"/>
<dbReference type="Gene3D" id="3.30.379.10">
    <property type="entry name" value="Chitobiase/beta-hexosaminidase domain 2-like"/>
    <property type="match status" value="1"/>
</dbReference>
<evidence type="ECO:0000313" key="7">
    <source>
        <dbReference type="Proteomes" id="UP000030762"/>
    </source>
</evidence>
<dbReference type="InterPro" id="IPR024732">
    <property type="entry name" value="NAGLU_C"/>
</dbReference>
<feature type="domain" description="Alpha-N-acetylglucosaminidase C-terminal" evidence="5">
    <location>
        <begin position="472"/>
        <end position="736"/>
    </location>
</feature>
<feature type="chain" id="PRO_5004584337" description="Alpha-N-acetylglucosaminidase" evidence="2">
    <location>
        <begin position="19"/>
        <end position="773"/>
    </location>
</feature>
<keyword evidence="1" id="KW-0378">Hydrolase</keyword>
<name>T0S522_SAPDV</name>
<gene>
    <name evidence="6" type="ORF">SDRG_02871</name>
</gene>
<dbReference type="Gene3D" id="3.20.20.80">
    <property type="entry name" value="Glycosidases"/>
    <property type="match status" value="1"/>
</dbReference>
<evidence type="ECO:0000256" key="1">
    <source>
        <dbReference type="ARBA" id="ARBA00022801"/>
    </source>
</evidence>
<accession>T0S522</accession>
<dbReference type="RefSeq" id="XP_008606697.1">
    <property type="nucleotide sequence ID" value="XM_008608475.1"/>
</dbReference>